<evidence type="ECO:0000256" key="1">
    <source>
        <dbReference type="SAM" id="SignalP"/>
    </source>
</evidence>
<comment type="caution">
    <text evidence="2">The sequence shown here is derived from an EMBL/GenBank/DDBJ whole genome shotgun (WGS) entry which is preliminary data.</text>
</comment>
<feature type="chain" id="PRO_5012100662" description="Secreted protein" evidence="1">
    <location>
        <begin position="24"/>
        <end position="62"/>
    </location>
</feature>
<evidence type="ECO:0000313" key="2">
    <source>
        <dbReference type="EMBL" id="ORY90491.1"/>
    </source>
</evidence>
<reference evidence="2 3" key="1">
    <citation type="submission" date="2016-07" db="EMBL/GenBank/DDBJ databases">
        <title>Pervasive Adenine N6-methylation of Active Genes in Fungi.</title>
        <authorList>
            <consortium name="DOE Joint Genome Institute"/>
            <person name="Mondo S.J."/>
            <person name="Dannebaum R.O."/>
            <person name="Kuo R.C."/>
            <person name="Labutti K."/>
            <person name="Haridas S."/>
            <person name="Kuo A."/>
            <person name="Salamov A."/>
            <person name="Ahrendt S.R."/>
            <person name="Lipzen A."/>
            <person name="Sullivan W."/>
            <person name="Andreopoulos W.B."/>
            <person name="Clum A."/>
            <person name="Lindquist E."/>
            <person name="Daum C."/>
            <person name="Ramamoorthy G.K."/>
            <person name="Gryganskyi A."/>
            <person name="Culley D."/>
            <person name="Magnuson J.K."/>
            <person name="James T.Y."/>
            <person name="O'Malley M.A."/>
            <person name="Stajich J.E."/>
            <person name="Spatafora J.W."/>
            <person name="Visel A."/>
            <person name="Grigoriev I.V."/>
        </authorList>
    </citation>
    <scope>NUCLEOTIDE SEQUENCE [LARGE SCALE GENOMIC DNA]</scope>
    <source>
        <strain evidence="2 3">NRRL 2496</strain>
    </source>
</reference>
<keyword evidence="1" id="KW-0732">Signal</keyword>
<feature type="signal peptide" evidence="1">
    <location>
        <begin position="1"/>
        <end position="23"/>
    </location>
</feature>
<keyword evidence="3" id="KW-1185">Reference proteome</keyword>
<evidence type="ECO:0000313" key="3">
    <source>
        <dbReference type="Proteomes" id="UP000242180"/>
    </source>
</evidence>
<name>A0A1X2H089_SYNRA</name>
<dbReference type="Proteomes" id="UP000242180">
    <property type="component" value="Unassembled WGS sequence"/>
</dbReference>
<proteinExistence type="predicted"/>
<dbReference type="AlphaFoldDB" id="A0A1X2H089"/>
<gene>
    <name evidence="2" type="ORF">BCR43DRAFT_499388</name>
</gene>
<accession>A0A1X2H089</accession>
<dbReference type="InParanoid" id="A0A1X2H089"/>
<dbReference type="EMBL" id="MCGN01000012">
    <property type="protein sequence ID" value="ORY90491.1"/>
    <property type="molecule type" value="Genomic_DNA"/>
</dbReference>
<protein>
    <recommendedName>
        <fullName evidence="4">Secreted protein</fullName>
    </recommendedName>
</protein>
<sequence>MRFSSAFVFVLGAIILHVNGGLAVPARQGNGEASEAQAGPCNPGCIWECVDPERPDLCHCVC</sequence>
<evidence type="ECO:0008006" key="4">
    <source>
        <dbReference type="Google" id="ProtNLM"/>
    </source>
</evidence>
<organism evidence="2 3">
    <name type="scientific">Syncephalastrum racemosum</name>
    <name type="common">Filamentous fungus</name>
    <dbReference type="NCBI Taxonomy" id="13706"/>
    <lineage>
        <taxon>Eukaryota</taxon>
        <taxon>Fungi</taxon>
        <taxon>Fungi incertae sedis</taxon>
        <taxon>Mucoromycota</taxon>
        <taxon>Mucoromycotina</taxon>
        <taxon>Mucoromycetes</taxon>
        <taxon>Mucorales</taxon>
        <taxon>Syncephalastraceae</taxon>
        <taxon>Syncephalastrum</taxon>
    </lineage>
</organism>